<dbReference type="GO" id="GO:0003677">
    <property type="term" value="F:DNA binding"/>
    <property type="evidence" value="ECO:0007669"/>
    <property type="project" value="InterPro"/>
</dbReference>
<dbReference type="PROSITE" id="PS00463">
    <property type="entry name" value="ZN2_CY6_FUNGAL_1"/>
    <property type="match status" value="1"/>
</dbReference>
<dbReference type="OrthoDB" id="408631at2759"/>
<dbReference type="GO" id="GO:0008270">
    <property type="term" value="F:zinc ion binding"/>
    <property type="evidence" value="ECO:0007669"/>
    <property type="project" value="InterPro"/>
</dbReference>
<evidence type="ECO:0000259" key="4">
    <source>
        <dbReference type="PROSITE" id="PS50048"/>
    </source>
</evidence>
<dbReference type="SMART" id="SM00066">
    <property type="entry name" value="GAL4"/>
    <property type="match status" value="1"/>
</dbReference>
<feature type="region of interest" description="Disordered" evidence="3">
    <location>
        <begin position="18"/>
        <end position="58"/>
    </location>
</feature>
<keyword evidence="1" id="KW-0479">Metal-binding</keyword>
<dbReference type="GO" id="GO:0000981">
    <property type="term" value="F:DNA-binding transcription factor activity, RNA polymerase II-specific"/>
    <property type="evidence" value="ECO:0007669"/>
    <property type="project" value="InterPro"/>
</dbReference>
<dbReference type="GeneID" id="54470862"/>
<feature type="compositionally biased region" description="Low complexity" evidence="3">
    <location>
        <begin position="618"/>
        <end position="640"/>
    </location>
</feature>
<dbReference type="SUPFAM" id="SSF57701">
    <property type="entry name" value="Zn2/Cys6 DNA-binding domain"/>
    <property type="match status" value="1"/>
</dbReference>
<evidence type="ECO:0000256" key="3">
    <source>
        <dbReference type="SAM" id="MobiDB-lite"/>
    </source>
</evidence>
<dbReference type="AlphaFoldDB" id="A0A6A6PS64"/>
<feature type="compositionally biased region" description="Polar residues" evidence="3">
    <location>
        <begin position="127"/>
        <end position="144"/>
    </location>
</feature>
<protein>
    <submittedName>
        <fullName evidence="5">Fungal-specific transcription factor domain-containing protein</fullName>
    </submittedName>
</protein>
<dbReference type="InterPro" id="IPR050797">
    <property type="entry name" value="Carb_Metab_Trans_Reg"/>
</dbReference>
<feature type="region of interest" description="Disordered" evidence="3">
    <location>
        <begin position="124"/>
        <end position="144"/>
    </location>
</feature>
<accession>A0A6A6PS64</accession>
<dbReference type="SMART" id="SM00906">
    <property type="entry name" value="Fungal_trans"/>
    <property type="match status" value="1"/>
</dbReference>
<organism evidence="5 6">
    <name type="scientific">Neohortaea acidophila</name>
    <dbReference type="NCBI Taxonomy" id="245834"/>
    <lineage>
        <taxon>Eukaryota</taxon>
        <taxon>Fungi</taxon>
        <taxon>Dikarya</taxon>
        <taxon>Ascomycota</taxon>
        <taxon>Pezizomycotina</taxon>
        <taxon>Dothideomycetes</taxon>
        <taxon>Dothideomycetidae</taxon>
        <taxon>Mycosphaerellales</taxon>
        <taxon>Teratosphaeriaceae</taxon>
        <taxon>Neohortaea</taxon>
    </lineage>
</organism>
<dbReference type="Pfam" id="PF04082">
    <property type="entry name" value="Fungal_trans"/>
    <property type="match status" value="1"/>
</dbReference>
<dbReference type="EMBL" id="MU001637">
    <property type="protein sequence ID" value="KAF2482057.1"/>
    <property type="molecule type" value="Genomic_DNA"/>
</dbReference>
<sequence>MGEPKLYLPPGRAMDIHSLQPFPPAAGPMASIDSFAPPPSLPFPTPTPTQHSTADATDRARAYKSRNKRPCDFCRYKKAACHLENNPPCELCRRYNKECTFVESPAKRRRPNDDLDPRPTKIARAESYTSHEQNGSVGSQTPYHNTPFNAGLGIHHSDLMAWDDSFASFDMPMNMGPALGVPDFQLDPAFYQPPGLGYDAFDPFPSAAPLPPADAGLSSLQQHHSPVDTIPSPISSVSHLTGHQSMAVDLNTAKPSSSELRSASNALLVGFGGVPDPDLVSRFRFDQHNEAAFQSARLRKLTDGDQHGLPVVLVVPDEAAARNAQSAEELNLVKGLRREMEAMVGQDVGKRLIRLFHHHVLPYFPILVPETHASLLQPSSIPTCLLAVIYGHALAFYPRNDKVSADSTPAPSPDALFKVAWDACLAEFQSPSLATLQAVLFLLQRRPTDKHISHAPLMSVMMSAAISVAQSLGLHRDPSFWPLPPWEIRLRRRLAWSVFIQDKWLALNAGRSSQFRSEDWDVTLLTPEDYVDLGPDPSAIPTVQHSLKLGQLSVLVEDVLRDLYSIRAGHALHNSLEATLEVAKPLRVRLTHWYQTLPSETLPLQQQQEREQQRRRSLNPSPAAMASSSSSNATPDSGSGVGHGSLHLAYLTLKIELFRAMLRPRATDGNATALTALRTGALVVAKEIHDFLDRLHERELEGFWASYSRTNFTIVSSFMMFLFVTSTSLPDAKECLALVTAWRALLRTKGRRTDLLALGLAKLDAVWAVGPPRMMEMTPAAVQAWKERRE</sequence>
<feature type="region of interest" description="Disordered" evidence="3">
    <location>
        <begin position="601"/>
        <end position="640"/>
    </location>
</feature>
<feature type="domain" description="Zn(2)-C6 fungal-type" evidence="4">
    <location>
        <begin position="70"/>
        <end position="101"/>
    </location>
</feature>
<dbReference type="InterPro" id="IPR001138">
    <property type="entry name" value="Zn2Cys6_DnaBD"/>
</dbReference>
<feature type="compositionally biased region" description="Pro residues" evidence="3">
    <location>
        <begin position="36"/>
        <end position="47"/>
    </location>
</feature>
<dbReference type="Gene3D" id="4.10.240.10">
    <property type="entry name" value="Zn(2)-C6 fungal-type DNA-binding domain"/>
    <property type="match status" value="1"/>
</dbReference>
<name>A0A6A6PS64_9PEZI</name>
<dbReference type="Proteomes" id="UP000799767">
    <property type="component" value="Unassembled WGS sequence"/>
</dbReference>
<dbReference type="CDD" id="cd00067">
    <property type="entry name" value="GAL4"/>
    <property type="match status" value="1"/>
</dbReference>
<dbReference type="GO" id="GO:0001080">
    <property type="term" value="P:nitrogen catabolite activation of transcription from RNA polymerase II promoter"/>
    <property type="evidence" value="ECO:0007669"/>
    <property type="project" value="TreeGrafter"/>
</dbReference>
<keyword evidence="2" id="KW-0539">Nucleus</keyword>
<keyword evidence="6" id="KW-1185">Reference proteome</keyword>
<evidence type="ECO:0000256" key="2">
    <source>
        <dbReference type="ARBA" id="ARBA00023242"/>
    </source>
</evidence>
<dbReference type="PANTHER" id="PTHR31668:SF4">
    <property type="entry name" value="TRANSCRIPTIONAL ACTIVATOR PROTEIN DAL81"/>
    <property type="match status" value="1"/>
</dbReference>
<dbReference type="GO" id="GO:0006351">
    <property type="term" value="P:DNA-templated transcription"/>
    <property type="evidence" value="ECO:0007669"/>
    <property type="project" value="InterPro"/>
</dbReference>
<dbReference type="InterPro" id="IPR007219">
    <property type="entry name" value="XnlR_reg_dom"/>
</dbReference>
<dbReference type="InterPro" id="IPR036864">
    <property type="entry name" value="Zn2-C6_fun-type_DNA-bd_sf"/>
</dbReference>
<gene>
    <name evidence="5" type="ORF">BDY17DRAFT_176387</name>
</gene>
<dbReference type="Pfam" id="PF00172">
    <property type="entry name" value="Zn_clus"/>
    <property type="match status" value="1"/>
</dbReference>
<evidence type="ECO:0000313" key="5">
    <source>
        <dbReference type="EMBL" id="KAF2482057.1"/>
    </source>
</evidence>
<dbReference type="PANTHER" id="PTHR31668">
    <property type="entry name" value="GLUCOSE TRANSPORT TRANSCRIPTION REGULATOR RGT1-RELATED-RELATED"/>
    <property type="match status" value="1"/>
</dbReference>
<dbReference type="PROSITE" id="PS50048">
    <property type="entry name" value="ZN2_CY6_FUNGAL_2"/>
    <property type="match status" value="1"/>
</dbReference>
<dbReference type="CDD" id="cd12148">
    <property type="entry name" value="fungal_TF_MHR"/>
    <property type="match status" value="1"/>
</dbReference>
<dbReference type="RefSeq" id="XP_033588627.1">
    <property type="nucleotide sequence ID" value="XM_033729860.1"/>
</dbReference>
<evidence type="ECO:0000256" key="1">
    <source>
        <dbReference type="ARBA" id="ARBA00022723"/>
    </source>
</evidence>
<evidence type="ECO:0000313" key="6">
    <source>
        <dbReference type="Proteomes" id="UP000799767"/>
    </source>
</evidence>
<reference evidence="5" key="1">
    <citation type="journal article" date="2020" name="Stud. Mycol.">
        <title>101 Dothideomycetes genomes: a test case for predicting lifestyles and emergence of pathogens.</title>
        <authorList>
            <person name="Haridas S."/>
            <person name="Albert R."/>
            <person name="Binder M."/>
            <person name="Bloem J."/>
            <person name="Labutti K."/>
            <person name="Salamov A."/>
            <person name="Andreopoulos B."/>
            <person name="Baker S."/>
            <person name="Barry K."/>
            <person name="Bills G."/>
            <person name="Bluhm B."/>
            <person name="Cannon C."/>
            <person name="Castanera R."/>
            <person name="Culley D."/>
            <person name="Daum C."/>
            <person name="Ezra D."/>
            <person name="Gonzalez J."/>
            <person name="Henrissat B."/>
            <person name="Kuo A."/>
            <person name="Liang C."/>
            <person name="Lipzen A."/>
            <person name="Lutzoni F."/>
            <person name="Magnuson J."/>
            <person name="Mondo S."/>
            <person name="Nolan M."/>
            <person name="Ohm R."/>
            <person name="Pangilinan J."/>
            <person name="Park H.-J."/>
            <person name="Ramirez L."/>
            <person name="Alfaro M."/>
            <person name="Sun H."/>
            <person name="Tritt A."/>
            <person name="Yoshinaga Y."/>
            <person name="Zwiers L.-H."/>
            <person name="Turgeon B."/>
            <person name="Goodwin S."/>
            <person name="Spatafora J."/>
            <person name="Crous P."/>
            <person name="Grigoriev I."/>
        </authorList>
    </citation>
    <scope>NUCLEOTIDE SEQUENCE</scope>
    <source>
        <strain evidence="5">CBS 113389</strain>
    </source>
</reference>
<dbReference type="GO" id="GO:0005634">
    <property type="term" value="C:nucleus"/>
    <property type="evidence" value="ECO:0007669"/>
    <property type="project" value="TreeGrafter"/>
</dbReference>
<proteinExistence type="predicted"/>